<accession>A0ABN8IYV6</accession>
<organism evidence="2 3">
    <name type="scientific">Iphiclides podalirius</name>
    <name type="common">scarce swallowtail</name>
    <dbReference type="NCBI Taxonomy" id="110791"/>
    <lineage>
        <taxon>Eukaryota</taxon>
        <taxon>Metazoa</taxon>
        <taxon>Ecdysozoa</taxon>
        <taxon>Arthropoda</taxon>
        <taxon>Hexapoda</taxon>
        <taxon>Insecta</taxon>
        <taxon>Pterygota</taxon>
        <taxon>Neoptera</taxon>
        <taxon>Endopterygota</taxon>
        <taxon>Lepidoptera</taxon>
        <taxon>Glossata</taxon>
        <taxon>Ditrysia</taxon>
        <taxon>Papilionoidea</taxon>
        <taxon>Papilionidae</taxon>
        <taxon>Papilioninae</taxon>
        <taxon>Iphiclides</taxon>
    </lineage>
</organism>
<feature type="non-terminal residue" evidence="2">
    <location>
        <position position="1"/>
    </location>
</feature>
<gene>
    <name evidence="2" type="ORF">IPOD504_LOCUS14977</name>
</gene>
<evidence type="ECO:0000256" key="1">
    <source>
        <dbReference type="SAM" id="MobiDB-lite"/>
    </source>
</evidence>
<feature type="region of interest" description="Disordered" evidence="1">
    <location>
        <begin position="143"/>
        <end position="164"/>
    </location>
</feature>
<name>A0ABN8IYV6_9NEOP</name>
<proteinExistence type="predicted"/>
<dbReference type="EMBL" id="OW152818">
    <property type="protein sequence ID" value="CAH2071091.1"/>
    <property type="molecule type" value="Genomic_DNA"/>
</dbReference>
<protein>
    <submittedName>
        <fullName evidence="2">Uncharacterized protein</fullName>
    </submittedName>
</protein>
<reference evidence="2" key="1">
    <citation type="submission" date="2022-03" db="EMBL/GenBank/DDBJ databases">
        <authorList>
            <person name="Martin H S."/>
        </authorList>
    </citation>
    <scope>NUCLEOTIDE SEQUENCE</scope>
</reference>
<feature type="region of interest" description="Disordered" evidence="1">
    <location>
        <begin position="48"/>
        <end position="67"/>
    </location>
</feature>
<dbReference type="Proteomes" id="UP000837857">
    <property type="component" value="Chromosome 6"/>
</dbReference>
<keyword evidence="3" id="KW-1185">Reference proteome</keyword>
<sequence length="279" mass="32126">MAGLANYITLKVSTPLLESKMNYVLLVLGLLVNTAICFCATSSKRSDHKHSHQSVHRSQGQTSRRSRRHWAMVRHYDNPYESTYRYDYNFRYREEEVLREIVNMLREIKLDFMTPKQQQPAFIPYFVPYPVPHQMSILERAVGRKDKASHDTPLAANKQSDKDSTTVTITLHDRNNFPSEPTDDDYMSRPIAFKPVTEAAATSSENREPGDEIIFPNNMPATVSKQPSKCQAAIIACCRFPQSEDRKRCFALHDCMEMFAGDRACKNDVIRSKIIDKKR</sequence>
<evidence type="ECO:0000313" key="3">
    <source>
        <dbReference type="Proteomes" id="UP000837857"/>
    </source>
</evidence>
<evidence type="ECO:0000313" key="2">
    <source>
        <dbReference type="EMBL" id="CAH2071091.1"/>
    </source>
</evidence>